<reference evidence="1 3" key="1">
    <citation type="submission" date="2023-07" db="EMBL/GenBank/DDBJ databases">
        <title>Sorghum-associated microbial communities from plants grown in Nebraska, USA.</title>
        <authorList>
            <person name="Schachtman D."/>
        </authorList>
    </citation>
    <scope>NUCLEOTIDE SEQUENCE</scope>
    <source>
        <strain evidence="2 3">BE105</strain>
        <strain evidence="1">BE69</strain>
    </source>
</reference>
<dbReference type="AlphaFoldDB" id="A0AAJ2F3C3"/>
<comment type="caution">
    <text evidence="1">The sequence shown here is derived from an EMBL/GenBank/DDBJ whole genome shotgun (WGS) entry which is preliminary data.</text>
</comment>
<organism evidence="1 4">
    <name type="scientific">Acidovorax delafieldii</name>
    <name type="common">Pseudomonas delafieldii</name>
    <dbReference type="NCBI Taxonomy" id="47920"/>
    <lineage>
        <taxon>Bacteria</taxon>
        <taxon>Pseudomonadati</taxon>
        <taxon>Pseudomonadota</taxon>
        <taxon>Betaproteobacteria</taxon>
        <taxon>Burkholderiales</taxon>
        <taxon>Comamonadaceae</taxon>
        <taxon>Acidovorax</taxon>
    </lineage>
</organism>
<evidence type="ECO:0000313" key="3">
    <source>
        <dbReference type="Proteomes" id="UP001249076"/>
    </source>
</evidence>
<evidence type="ECO:0000313" key="4">
    <source>
        <dbReference type="Proteomes" id="UP001253458"/>
    </source>
</evidence>
<dbReference type="Proteomes" id="UP001253458">
    <property type="component" value="Unassembled WGS sequence"/>
</dbReference>
<name>A0AAJ2F3C3_ACIDE</name>
<dbReference type="Proteomes" id="UP001249076">
    <property type="component" value="Unassembled WGS sequence"/>
</dbReference>
<dbReference type="RefSeq" id="WP_209819242.1">
    <property type="nucleotide sequence ID" value="NZ_JAVDTL010000006.1"/>
</dbReference>
<dbReference type="EMBL" id="JAVDTL010000006">
    <property type="protein sequence ID" value="MDR6768659.1"/>
    <property type="molecule type" value="Genomic_DNA"/>
</dbReference>
<keyword evidence="3" id="KW-1185">Reference proteome</keyword>
<proteinExistence type="predicted"/>
<protein>
    <submittedName>
        <fullName evidence="1">Uncharacterized protein</fullName>
    </submittedName>
</protein>
<evidence type="ECO:0000313" key="1">
    <source>
        <dbReference type="EMBL" id="MDR6768659.1"/>
    </source>
</evidence>
<gene>
    <name evidence="1" type="ORF">J2W88_003963</name>
    <name evidence="2" type="ORF">J2W93_002213</name>
</gene>
<accession>A0AAJ2F3C3</accession>
<evidence type="ECO:0000313" key="2">
    <source>
        <dbReference type="EMBL" id="MDR6837375.1"/>
    </source>
</evidence>
<sequence>MHCKQCQTDKDVTAFYASNKNRCKECIKESVRANRLDKIDYYRAFDRARGSQPHRVAARAEYAKTQAGAAAHERARRKYARTDAAKAAKRAYIQSEHGKAKRAETMRRQADKFPDRHHARTTLGNAVRDRRVIPWPFCAIPECCGKPQGHHPDYSRPLDVVWLCDKHHKEAHALVKQAA</sequence>
<dbReference type="EMBL" id="JAVDTS010000003">
    <property type="protein sequence ID" value="MDR6837375.1"/>
    <property type="molecule type" value="Genomic_DNA"/>
</dbReference>